<feature type="domain" description="OmpA-like" evidence="9">
    <location>
        <begin position="141"/>
        <end position="257"/>
    </location>
</feature>
<accession>A0A7G5IK12</accession>
<keyword evidence="11" id="KW-1185">Reference proteome</keyword>
<keyword evidence="5 8" id="KW-1133">Transmembrane helix</keyword>
<dbReference type="KEGG" id="sand:H3309_04230"/>
<dbReference type="InterPro" id="IPR036737">
    <property type="entry name" value="OmpA-like_sf"/>
</dbReference>
<evidence type="ECO:0000256" key="5">
    <source>
        <dbReference type="ARBA" id="ARBA00022989"/>
    </source>
</evidence>
<evidence type="ECO:0000256" key="2">
    <source>
        <dbReference type="ARBA" id="ARBA00008914"/>
    </source>
</evidence>
<gene>
    <name evidence="10" type="ORF">H3309_04230</name>
</gene>
<dbReference type="Proteomes" id="UP000515292">
    <property type="component" value="Chromosome"/>
</dbReference>
<organism evidence="10 11">
    <name type="scientific">Sandaracinobacteroides saxicola</name>
    <dbReference type="NCBI Taxonomy" id="2759707"/>
    <lineage>
        <taxon>Bacteria</taxon>
        <taxon>Pseudomonadati</taxon>
        <taxon>Pseudomonadota</taxon>
        <taxon>Alphaproteobacteria</taxon>
        <taxon>Sphingomonadales</taxon>
        <taxon>Sphingosinicellaceae</taxon>
        <taxon>Sandaracinobacteroides</taxon>
    </lineage>
</organism>
<dbReference type="GO" id="GO:0005886">
    <property type="term" value="C:plasma membrane"/>
    <property type="evidence" value="ECO:0007669"/>
    <property type="project" value="UniProtKB-SubCell"/>
</dbReference>
<evidence type="ECO:0000313" key="11">
    <source>
        <dbReference type="Proteomes" id="UP000515292"/>
    </source>
</evidence>
<dbReference type="PANTHER" id="PTHR30329">
    <property type="entry name" value="STATOR ELEMENT OF FLAGELLAR MOTOR COMPLEX"/>
    <property type="match status" value="1"/>
</dbReference>
<dbReference type="PROSITE" id="PS51123">
    <property type="entry name" value="OMPA_2"/>
    <property type="match status" value="1"/>
</dbReference>
<keyword evidence="6 7" id="KW-0472">Membrane</keyword>
<keyword evidence="4 8" id="KW-0812">Transmembrane</keyword>
<dbReference type="EMBL" id="CP059851">
    <property type="protein sequence ID" value="QMW23704.1"/>
    <property type="molecule type" value="Genomic_DNA"/>
</dbReference>
<evidence type="ECO:0000256" key="3">
    <source>
        <dbReference type="ARBA" id="ARBA00022475"/>
    </source>
</evidence>
<proteinExistence type="inferred from homology"/>
<evidence type="ECO:0000313" key="10">
    <source>
        <dbReference type="EMBL" id="QMW23704.1"/>
    </source>
</evidence>
<comment type="subcellular location">
    <subcellularLocation>
        <location evidence="1">Cell membrane</location>
        <topology evidence="1">Single-pass membrane protein</topology>
    </subcellularLocation>
</comment>
<evidence type="ECO:0000259" key="9">
    <source>
        <dbReference type="PROSITE" id="PS51123"/>
    </source>
</evidence>
<evidence type="ECO:0000256" key="6">
    <source>
        <dbReference type="ARBA" id="ARBA00023136"/>
    </source>
</evidence>
<dbReference type="InterPro" id="IPR050330">
    <property type="entry name" value="Bact_OuterMem_StrucFunc"/>
</dbReference>
<feature type="transmembrane region" description="Helical" evidence="8">
    <location>
        <begin position="32"/>
        <end position="51"/>
    </location>
</feature>
<keyword evidence="3" id="KW-1003">Cell membrane</keyword>
<reference evidence="10 11" key="1">
    <citation type="submission" date="2020-07" db="EMBL/GenBank/DDBJ databases">
        <title>Complete genome sequence for Sandaracinobacter sp. M6.</title>
        <authorList>
            <person name="Tang Y."/>
            <person name="Liu Q."/>
            <person name="Guo Z."/>
            <person name="Lei P."/>
            <person name="Huang B."/>
        </authorList>
    </citation>
    <scope>NUCLEOTIDE SEQUENCE [LARGE SCALE GENOMIC DNA]</scope>
    <source>
        <strain evidence="10 11">M6</strain>
    </source>
</reference>
<comment type="similarity">
    <text evidence="2">Belongs to the MotB family.</text>
</comment>
<dbReference type="RefSeq" id="WP_182297527.1">
    <property type="nucleotide sequence ID" value="NZ_CP059851.1"/>
</dbReference>
<dbReference type="InterPro" id="IPR006665">
    <property type="entry name" value="OmpA-like"/>
</dbReference>
<dbReference type="CDD" id="cd07185">
    <property type="entry name" value="OmpA_C-like"/>
    <property type="match status" value="1"/>
</dbReference>
<name>A0A7G5IK12_9SPHN</name>
<dbReference type="SUPFAM" id="SSF103088">
    <property type="entry name" value="OmpA-like"/>
    <property type="match status" value="1"/>
</dbReference>
<dbReference type="PANTHER" id="PTHR30329:SF21">
    <property type="entry name" value="LIPOPROTEIN YIAD-RELATED"/>
    <property type="match status" value="1"/>
</dbReference>
<evidence type="ECO:0000256" key="1">
    <source>
        <dbReference type="ARBA" id="ARBA00004162"/>
    </source>
</evidence>
<dbReference type="InterPro" id="IPR025713">
    <property type="entry name" value="MotB-like_N_dom"/>
</dbReference>
<evidence type="ECO:0000256" key="8">
    <source>
        <dbReference type="SAM" id="Phobius"/>
    </source>
</evidence>
<dbReference type="Pfam" id="PF13677">
    <property type="entry name" value="MotB_plug"/>
    <property type="match status" value="1"/>
</dbReference>
<dbReference type="Gene3D" id="3.30.1330.60">
    <property type="entry name" value="OmpA-like domain"/>
    <property type="match status" value="1"/>
</dbReference>
<evidence type="ECO:0000256" key="4">
    <source>
        <dbReference type="ARBA" id="ARBA00022692"/>
    </source>
</evidence>
<dbReference type="Pfam" id="PF00691">
    <property type="entry name" value="OmpA"/>
    <property type="match status" value="1"/>
</dbReference>
<evidence type="ECO:0000256" key="7">
    <source>
        <dbReference type="PROSITE-ProRule" id="PRU00473"/>
    </source>
</evidence>
<sequence length="267" mass="28717">MTEITTLPVPRPIIIKRRKIIAGSHHGGAWKVAYADFVTAMMAFFLLLWLLSSPDKARLKGIARYFSPMPPAADAGTGTGSDLVSAVRNAAEVRPGRAPREPAAAVNVRSIANDLRMALRASPITMGIDDNLRIAADPRGTRIELMDTRARPLFRLGTAEPNAYGLLVIKAIGERLGARGARIAIEGHSDGVGGLTDPNWRLSMDRANVARRLLTDAGVAAGRVSEVVAFANTRLAFPDDPARPENRRISVIVLDEDDAMPVMKPSA</sequence>
<protein>
    <submittedName>
        <fullName evidence="10">OmpA family protein</fullName>
    </submittedName>
</protein>
<dbReference type="AlphaFoldDB" id="A0A7G5IK12"/>